<protein>
    <submittedName>
        <fullName evidence="2">Uncharacterized protein</fullName>
    </submittedName>
</protein>
<feature type="region of interest" description="Disordered" evidence="1">
    <location>
        <begin position="134"/>
        <end position="395"/>
    </location>
</feature>
<feature type="compositionally biased region" description="Basic and acidic residues" evidence="1">
    <location>
        <begin position="74"/>
        <end position="86"/>
    </location>
</feature>
<reference evidence="2 3" key="1">
    <citation type="submission" date="2014-03" db="EMBL/GenBank/DDBJ databases">
        <title>Draft genome of the hookworm Oesophagostomum dentatum.</title>
        <authorList>
            <person name="Mitreva M."/>
        </authorList>
    </citation>
    <scope>NUCLEOTIDE SEQUENCE [LARGE SCALE GENOMIC DNA]</scope>
    <source>
        <strain evidence="2 3">OD-Hann</strain>
    </source>
</reference>
<feature type="compositionally biased region" description="Polar residues" evidence="1">
    <location>
        <begin position="355"/>
        <end position="368"/>
    </location>
</feature>
<evidence type="ECO:0000313" key="2">
    <source>
        <dbReference type="EMBL" id="KHJ88548.1"/>
    </source>
</evidence>
<keyword evidence="3" id="KW-1185">Reference proteome</keyword>
<dbReference type="EMBL" id="KN555664">
    <property type="protein sequence ID" value="KHJ88548.1"/>
    <property type="molecule type" value="Genomic_DNA"/>
</dbReference>
<gene>
    <name evidence="2" type="ORF">OESDEN_11658</name>
</gene>
<feature type="compositionally biased region" description="Low complexity" evidence="1">
    <location>
        <begin position="258"/>
        <end position="270"/>
    </location>
</feature>
<name>A0A0B1STB0_OESDE</name>
<evidence type="ECO:0000256" key="1">
    <source>
        <dbReference type="SAM" id="MobiDB-lite"/>
    </source>
</evidence>
<feature type="compositionally biased region" description="Basic residues" evidence="1">
    <location>
        <begin position="382"/>
        <end position="395"/>
    </location>
</feature>
<feature type="region of interest" description="Disordered" evidence="1">
    <location>
        <begin position="1"/>
        <end position="45"/>
    </location>
</feature>
<organism evidence="2 3">
    <name type="scientific">Oesophagostomum dentatum</name>
    <name type="common">Nodular worm</name>
    <dbReference type="NCBI Taxonomy" id="61180"/>
    <lineage>
        <taxon>Eukaryota</taxon>
        <taxon>Metazoa</taxon>
        <taxon>Ecdysozoa</taxon>
        <taxon>Nematoda</taxon>
        <taxon>Chromadorea</taxon>
        <taxon>Rhabditida</taxon>
        <taxon>Rhabditina</taxon>
        <taxon>Rhabditomorpha</taxon>
        <taxon>Strongyloidea</taxon>
        <taxon>Strongylidae</taxon>
        <taxon>Oesophagostomum</taxon>
    </lineage>
</organism>
<feature type="region of interest" description="Disordered" evidence="1">
    <location>
        <begin position="74"/>
        <end position="102"/>
    </location>
</feature>
<proteinExistence type="predicted"/>
<feature type="compositionally biased region" description="Polar residues" evidence="1">
    <location>
        <begin position="200"/>
        <end position="210"/>
    </location>
</feature>
<feature type="compositionally biased region" description="Basic residues" evidence="1">
    <location>
        <begin position="224"/>
        <end position="239"/>
    </location>
</feature>
<feature type="compositionally biased region" description="Basic and acidic residues" evidence="1">
    <location>
        <begin position="159"/>
        <end position="169"/>
    </location>
</feature>
<dbReference type="AlphaFoldDB" id="A0A0B1STB0"/>
<feature type="compositionally biased region" description="Polar residues" evidence="1">
    <location>
        <begin position="15"/>
        <end position="33"/>
    </location>
</feature>
<sequence>MSNKEEGTQWDELETTTVSTKKNGTGTPRTSVGDSKKDAISKAKRGSKRQILVKLSAKAQALLDETLKLVEPNKAQRDERVNDRVQEVQSTSQQAFDGYEEENCDIGSIQTIDTDIVEDERRPNLLVRTRRAAEIIMTSEPIERNPRPQIAHVSDNEEETRVSDHHVDEPSGTSSQVVSSEAANAEREEETDAHHDGNNEGASESSSAKPATTPIPHETELSRPRRATKAKTLPKRTLRGKGPSVNLKAANVGKRAPAASSNNDTAADSTVVEKVPTPSSSKEPTAELTVEEPSTSESKTGRKRRSVGSEEKSKVVPASTEEQEQDPQGPSDDLKESDDAATASDNVTLEKDPSEASSNTKKSKTGTQKAEEVVLKRPPAIKPKRGRGRPRTAAR</sequence>
<dbReference type="Proteomes" id="UP000053660">
    <property type="component" value="Unassembled WGS sequence"/>
</dbReference>
<evidence type="ECO:0000313" key="3">
    <source>
        <dbReference type="Proteomes" id="UP000053660"/>
    </source>
</evidence>
<dbReference type="OrthoDB" id="5910743at2759"/>
<accession>A0A0B1STB0</accession>